<accession>A0A975IY47</accession>
<evidence type="ECO:0000259" key="9">
    <source>
        <dbReference type="SMART" id="SM00244"/>
    </source>
</evidence>
<evidence type="ECO:0000256" key="3">
    <source>
        <dbReference type="ARBA" id="ARBA00022692"/>
    </source>
</evidence>
<name>A0A975IY47_9BACT</name>
<comment type="subcellular location">
    <subcellularLocation>
        <location evidence="1">Membrane</location>
        <topology evidence="1">Single-pass membrane protein</topology>
    </subcellularLocation>
</comment>
<protein>
    <recommendedName>
        <fullName evidence="6">Protein HflC</fullName>
    </recommendedName>
</protein>
<evidence type="ECO:0000256" key="7">
    <source>
        <dbReference type="SAM" id="MobiDB-lite"/>
    </source>
</evidence>
<dbReference type="PIRSF" id="PIRSF005651">
    <property type="entry name" value="HflC"/>
    <property type="match status" value="1"/>
</dbReference>
<evidence type="ECO:0000256" key="8">
    <source>
        <dbReference type="SAM" id="Phobius"/>
    </source>
</evidence>
<reference evidence="10" key="1">
    <citation type="submission" date="2021-04" db="EMBL/GenBank/DDBJ databases">
        <title>Luteolibacter sp. 32A isolated from the skin of an Anderson's salamander (Ambystoma andersonii).</title>
        <authorList>
            <person name="Spergser J."/>
            <person name="Busse H.-J."/>
        </authorList>
    </citation>
    <scope>NUCLEOTIDE SEQUENCE</scope>
    <source>
        <strain evidence="10">32A</strain>
    </source>
</reference>
<evidence type="ECO:0000313" key="11">
    <source>
        <dbReference type="Proteomes" id="UP000676169"/>
    </source>
</evidence>
<dbReference type="InterPro" id="IPR001107">
    <property type="entry name" value="Band_7"/>
</dbReference>
<dbReference type="KEGG" id="lamb:KBB96_14180"/>
<keyword evidence="10" id="KW-0645">Protease</keyword>
<evidence type="ECO:0000313" key="10">
    <source>
        <dbReference type="EMBL" id="QUE50011.1"/>
    </source>
</evidence>
<dbReference type="InterPro" id="IPR036013">
    <property type="entry name" value="Band_7/SPFH_dom_sf"/>
</dbReference>
<evidence type="ECO:0000256" key="1">
    <source>
        <dbReference type="ARBA" id="ARBA00004167"/>
    </source>
</evidence>
<dbReference type="PANTHER" id="PTHR42911">
    <property type="entry name" value="MODULATOR OF FTSH PROTEASE HFLC"/>
    <property type="match status" value="1"/>
</dbReference>
<proteinExistence type="inferred from homology"/>
<comment type="similarity">
    <text evidence="2 6">Belongs to the band 7/mec-2 family. HflC subfamily.</text>
</comment>
<dbReference type="AlphaFoldDB" id="A0A975IY47"/>
<dbReference type="Pfam" id="PF01145">
    <property type="entry name" value="Band_7"/>
    <property type="match status" value="1"/>
</dbReference>
<dbReference type="SMART" id="SM00244">
    <property type="entry name" value="PHB"/>
    <property type="match status" value="1"/>
</dbReference>
<dbReference type="Gene3D" id="3.30.479.30">
    <property type="entry name" value="Band 7 domain"/>
    <property type="match status" value="1"/>
</dbReference>
<sequence length="338" mass="37557">MNQDSCNRRVTALRLTLILAAGLAVVFSACGFILSETESGIVLRFGKPVRVIEKSGFYFRLPPPVERVVRIDRRLQHAEIRISETLTKDQRNVIVPVYFTWRVSDPLLFHTAVHDVENARLKLDALVTSSRNSVLGRHDFGDLVAEEDKGASLPEIENEMLALSSDDASHHLGIELLATGVTRIQLPEANTESVFRRMRAERKREATQYRAEGRAQATEMKAETDKEATGMLAEAKRKAEEIRGQAEADASSIYAQAHGQDPAFYRFLRELQSLRTVVDKNTTVVLDTGVAPFQWLKSVETEAAPPITEPPAPKPPEKPDNVASSNAPLPTLIEPARQ</sequence>
<dbReference type="GO" id="GO:0008233">
    <property type="term" value="F:peptidase activity"/>
    <property type="evidence" value="ECO:0007669"/>
    <property type="project" value="UniProtKB-KW"/>
</dbReference>
<evidence type="ECO:0000256" key="4">
    <source>
        <dbReference type="ARBA" id="ARBA00022989"/>
    </source>
</evidence>
<feature type="transmembrane region" description="Helical" evidence="8">
    <location>
        <begin position="12"/>
        <end position="34"/>
    </location>
</feature>
<dbReference type="RefSeq" id="WP_211630100.1">
    <property type="nucleotide sequence ID" value="NZ_CP073100.1"/>
</dbReference>
<dbReference type="EMBL" id="CP073100">
    <property type="protein sequence ID" value="QUE50011.1"/>
    <property type="molecule type" value="Genomic_DNA"/>
</dbReference>
<keyword evidence="10" id="KW-0378">Hydrolase</keyword>
<dbReference type="GO" id="GO:0016020">
    <property type="term" value="C:membrane"/>
    <property type="evidence" value="ECO:0007669"/>
    <property type="project" value="UniProtKB-SubCell"/>
</dbReference>
<comment type="function">
    <text evidence="6">HflC and HflK could regulate a protease.</text>
</comment>
<evidence type="ECO:0000256" key="6">
    <source>
        <dbReference type="PIRNR" id="PIRNR005651"/>
    </source>
</evidence>
<feature type="region of interest" description="Disordered" evidence="7">
    <location>
        <begin position="301"/>
        <end position="338"/>
    </location>
</feature>
<dbReference type="GO" id="GO:0006508">
    <property type="term" value="P:proteolysis"/>
    <property type="evidence" value="ECO:0007669"/>
    <property type="project" value="UniProtKB-KW"/>
</dbReference>
<evidence type="ECO:0000256" key="2">
    <source>
        <dbReference type="ARBA" id="ARBA00007862"/>
    </source>
</evidence>
<dbReference type="Proteomes" id="UP000676169">
    <property type="component" value="Chromosome"/>
</dbReference>
<dbReference type="SUPFAM" id="SSF117892">
    <property type="entry name" value="Band 7/SPFH domain"/>
    <property type="match status" value="1"/>
</dbReference>
<dbReference type="InterPro" id="IPR010200">
    <property type="entry name" value="HflC"/>
</dbReference>
<keyword evidence="11" id="KW-1185">Reference proteome</keyword>
<evidence type="ECO:0000256" key="5">
    <source>
        <dbReference type="ARBA" id="ARBA00023136"/>
    </source>
</evidence>
<keyword evidence="5 8" id="KW-0472">Membrane</keyword>
<gene>
    <name evidence="10" type="ORF">KBB96_14180</name>
</gene>
<dbReference type="CDD" id="cd03405">
    <property type="entry name" value="SPFH_HflC"/>
    <property type="match status" value="1"/>
</dbReference>
<feature type="domain" description="Band 7" evidence="9">
    <location>
        <begin position="29"/>
        <end position="198"/>
    </location>
</feature>
<organism evidence="10 11">
    <name type="scientific">Luteolibacter ambystomatis</name>
    <dbReference type="NCBI Taxonomy" id="2824561"/>
    <lineage>
        <taxon>Bacteria</taxon>
        <taxon>Pseudomonadati</taxon>
        <taxon>Verrucomicrobiota</taxon>
        <taxon>Verrucomicrobiia</taxon>
        <taxon>Verrucomicrobiales</taxon>
        <taxon>Verrucomicrobiaceae</taxon>
        <taxon>Luteolibacter</taxon>
    </lineage>
</organism>
<feature type="region of interest" description="Disordered" evidence="7">
    <location>
        <begin position="206"/>
        <end position="226"/>
    </location>
</feature>
<keyword evidence="4 8" id="KW-1133">Transmembrane helix</keyword>
<dbReference type="PANTHER" id="PTHR42911:SF1">
    <property type="entry name" value="MODULATOR OF FTSH PROTEASE HFLC"/>
    <property type="match status" value="1"/>
</dbReference>
<keyword evidence="3 8" id="KW-0812">Transmembrane</keyword>